<dbReference type="eggNOG" id="COG1477">
    <property type="taxonomic scope" value="Bacteria"/>
</dbReference>
<dbReference type="GO" id="GO:0016740">
    <property type="term" value="F:transferase activity"/>
    <property type="evidence" value="ECO:0007669"/>
    <property type="project" value="UniProtKB-UniRule"/>
</dbReference>
<dbReference type="STRING" id="679190.HMPREF0650_0279"/>
<evidence type="ECO:0000256" key="3">
    <source>
        <dbReference type="ARBA" id="ARBA00022630"/>
    </source>
</evidence>
<name>D1W3R2_9BACT</name>
<evidence type="ECO:0000256" key="6">
    <source>
        <dbReference type="ARBA" id="ARBA00022827"/>
    </source>
</evidence>
<keyword evidence="15" id="KW-1185">Reference proteome</keyword>
<keyword evidence="7 10" id="KW-0460">Magnesium</keyword>
<keyword evidence="5 10" id="KW-0479">Metal-binding</keyword>
<evidence type="ECO:0000256" key="13">
    <source>
        <dbReference type="SAM" id="Phobius"/>
    </source>
</evidence>
<evidence type="ECO:0000256" key="12">
    <source>
        <dbReference type="SAM" id="MobiDB-lite"/>
    </source>
</evidence>
<feature type="transmembrane region" description="Helical" evidence="13">
    <location>
        <begin position="40"/>
        <end position="57"/>
    </location>
</feature>
<sequence>MNDRQSNSHEINKEQRDRSNAPLDEQRKIVPSNPLRWKKLLKLFFLLFLIVGSVIIIRQQQSMPYQHNSGQVFGTTYNITYQSNKDLHKEILAQLHKVDMTFSTFEEQSIISKINRNIPVQLNQMFVEVFDLAKQVSKDTNGAFDITVAPLVNAWGFGFKSGIQPTKQVIDSLLALTGYDKVSVMGSTVKKQDSRIMLDCSGIAKGYGCDAVAQLLRSKDVKNFMVEIGGEVITSGNSDKRLPWKIGVTKPTDDSTQTNNELQTVLNVTDKAMATSGNYRRFYYKNGKKYAHTIDPKTGYPVQHNILSATVLANTCAKADAYATAFMVLGLDKTKEVLQRDPDLMVYLIYTNADGRYDVWFSPSLKNKISK</sequence>
<feature type="region of interest" description="Disordered" evidence="12">
    <location>
        <begin position="1"/>
        <end position="25"/>
    </location>
</feature>
<evidence type="ECO:0000256" key="5">
    <source>
        <dbReference type="ARBA" id="ARBA00022723"/>
    </source>
</evidence>
<dbReference type="InterPro" id="IPR024932">
    <property type="entry name" value="ApbE"/>
</dbReference>
<evidence type="ECO:0000256" key="10">
    <source>
        <dbReference type="PIRNR" id="PIRNR006268"/>
    </source>
</evidence>
<comment type="catalytic activity">
    <reaction evidence="9 10">
        <text>L-threonyl-[protein] + FAD = FMN-L-threonyl-[protein] + AMP + H(+)</text>
        <dbReference type="Rhea" id="RHEA:36847"/>
        <dbReference type="Rhea" id="RHEA-COMP:11060"/>
        <dbReference type="Rhea" id="RHEA-COMP:11061"/>
        <dbReference type="ChEBI" id="CHEBI:15378"/>
        <dbReference type="ChEBI" id="CHEBI:30013"/>
        <dbReference type="ChEBI" id="CHEBI:57692"/>
        <dbReference type="ChEBI" id="CHEBI:74257"/>
        <dbReference type="ChEBI" id="CHEBI:456215"/>
        <dbReference type="EC" id="2.7.1.180"/>
    </reaction>
</comment>
<keyword evidence="13" id="KW-0472">Membrane</keyword>
<protein>
    <recommendedName>
        <fullName evidence="2 10">FAD:protein FMN transferase</fullName>
        <ecNumber evidence="1 10">2.7.1.180</ecNumber>
    </recommendedName>
    <alternativeName>
        <fullName evidence="8 10">Flavin transferase</fullName>
    </alternativeName>
</protein>
<comment type="similarity">
    <text evidence="10">Belongs to the ApbE family.</text>
</comment>
<dbReference type="Proteomes" id="UP000005283">
    <property type="component" value="Unassembled WGS sequence"/>
</dbReference>
<accession>D1W3R2</accession>
<dbReference type="SUPFAM" id="SSF143631">
    <property type="entry name" value="ApbE-like"/>
    <property type="match status" value="1"/>
</dbReference>
<keyword evidence="4 10" id="KW-0808">Transferase</keyword>
<evidence type="ECO:0000313" key="15">
    <source>
        <dbReference type="Proteomes" id="UP000005283"/>
    </source>
</evidence>
<keyword evidence="3 10" id="KW-0285">Flavoprotein</keyword>
<evidence type="ECO:0000256" key="8">
    <source>
        <dbReference type="ARBA" id="ARBA00031306"/>
    </source>
</evidence>
<evidence type="ECO:0000256" key="9">
    <source>
        <dbReference type="ARBA" id="ARBA00048540"/>
    </source>
</evidence>
<feature type="binding site" evidence="11">
    <location>
        <position position="324"/>
    </location>
    <ligand>
        <name>Mg(2+)</name>
        <dbReference type="ChEBI" id="CHEBI:18420"/>
    </ligand>
</feature>
<dbReference type="PIRSF" id="PIRSF006268">
    <property type="entry name" value="ApbE"/>
    <property type="match status" value="1"/>
</dbReference>
<keyword evidence="13" id="KW-1133">Transmembrane helix</keyword>
<dbReference type="InterPro" id="IPR003374">
    <property type="entry name" value="ApbE-like_sf"/>
</dbReference>
<evidence type="ECO:0000256" key="11">
    <source>
        <dbReference type="PIRSR" id="PIRSR006268-2"/>
    </source>
</evidence>
<proteinExistence type="inferred from homology"/>
<dbReference type="PANTHER" id="PTHR30040">
    <property type="entry name" value="THIAMINE BIOSYNTHESIS LIPOPROTEIN APBE"/>
    <property type="match status" value="1"/>
</dbReference>
<dbReference type="EC" id="2.7.1.180" evidence="1 10"/>
<evidence type="ECO:0000256" key="2">
    <source>
        <dbReference type="ARBA" id="ARBA00016337"/>
    </source>
</evidence>
<dbReference type="Pfam" id="PF02424">
    <property type="entry name" value="ApbE"/>
    <property type="match status" value="1"/>
</dbReference>
<keyword evidence="6 10" id="KW-0274">FAD</keyword>
<organism evidence="14 15">
    <name type="scientific">Hoylesella buccalis ATCC 35310</name>
    <dbReference type="NCBI Taxonomy" id="679190"/>
    <lineage>
        <taxon>Bacteria</taxon>
        <taxon>Pseudomonadati</taxon>
        <taxon>Bacteroidota</taxon>
        <taxon>Bacteroidia</taxon>
        <taxon>Bacteroidales</taxon>
        <taxon>Prevotellaceae</taxon>
        <taxon>Hoylesella</taxon>
    </lineage>
</organism>
<evidence type="ECO:0000256" key="4">
    <source>
        <dbReference type="ARBA" id="ARBA00022679"/>
    </source>
</evidence>
<dbReference type="Gene3D" id="3.10.520.10">
    <property type="entry name" value="ApbE-like domains"/>
    <property type="match status" value="1"/>
</dbReference>
<feature type="binding site" evidence="11">
    <location>
        <position position="320"/>
    </location>
    <ligand>
        <name>Mg(2+)</name>
        <dbReference type="ChEBI" id="CHEBI:18420"/>
    </ligand>
</feature>
<dbReference type="GO" id="GO:0046872">
    <property type="term" value="F:metal ion binding"/>
    <property type="evidence" value="ECO:0007669"/>
    <property type="project" value="UniProtKB-UniRule"/>
</dbReference>
<comment type="caution">
    <text evidence="14">The sequence shown here is derived from an EMBL/GenBank/DDBJ whole genome shotgun (WGS) entry which is preliminary data.</text>
</comment>
<dbReference type="AlphaFoldDB" id="D1W3R2"/>
<comment type="cofactor">
    <cofactor evidence="11">
        <name>Mg(2+)</name>
        <dbReference type="ChEBI" id="CHEBI:18420"/>
    </cofactor>
    <cofactor evidence="11">
        <name>Mn(2+)</name>
        <dbReference type="ChEBI" id="CHEBI:29035"/>
    </cofactor>
    <text evidence="11">Magnesium. Can also use manganese.</text>
</comment>
<reference evidence="14 15" key="1">
    <citation type="submission" date="2009-12" db="EMBL/GenBank/DDBJ databases">
        <title>Genome Sequence of Prevotella buccalis ATCC 35310.</title>
        <authorList>
            <person name="Durkin A.S."/>
            <person name="Madupu R."/>
            <person name="Torralba M."/>
            <person name="Methe B."/>
            <person name="Sutton G."/>
            <person name="Strausberg R.L."/>
            <person name="Nelson K.E."/>
        </authorList>
    </citation>
    <scope>NUCLEOTIDE SEQUENCE [LARGE SCALE GENOMIC DNA]</scope>
    <source>
        <strain evidence="14 15">ATCC 35310</strain>
    </source>
</reference>
<dbReference type="EMBL" id="ADEG01000031">
    <property type="protein sequence ID" value="EFA92809.1"/>
    <property type="molecule type" value="Genomic_DNA"/>
</dbReference>
<evidence type="ECO:0000256" key="7">
    <source>
        <dbReference type="ARBA" id="ARBA00022842"/>
    </source>
</evidence>
<keyword evidence="13" id="KW-0812">Transmembrane</keyword>
<evidence type="ECO:0000256" key="1">
    <source>
        <dbReference type="ARBA" id="ARBA00011955"/>
    </source>
</evidence>
<evidence type="ECO:0000313" key="14">
    <source>
        <dbReference type="EMBL" id="EFA92809.1"/>
    </source>
</evidence>
<gene>
    <name evidence="14" type="ORF">HMPREF0650_0279</name>
</gene>
<feature type="binding site" evidence="11">
    <location>
        <position position="202"/>
    </location>
    <ligand>
        <name>Mg(2+)</name>
        <dbReference type="ChEBI" id="CHEBI:18420"/>
    </ligand>
</feature>
<dbReference type="PANTHER" id="PTHR30040:SF2">
    <property type="entry name" value="FAD:PROTEIN FMN TRANSFERASE"/>
    <property type="match status" value="1"/>
</dbReference>